<organism evidence="3">
    <name type="scientific">Xanthomonas euvesicatoria pv. vesicatoria (strain 85-10)</name>
    <name type="common">Xanthomonas campestris pv. vesicatoria</name>
    <dbReference type="NCBI Taxonomy" id="316273"/>
    <lineage>
        <taxon>Bacteria</taxon>
        <taxon>Pseudomonadati</taxon>
        <taxon>Pseudomonadota</taxon>
        <taxon>Gammaproteobacteria</taxon>
        <taxon>Lysobacterales</taxon>
        <taxon>Lysobacteraceae</taxon>
        <taxon>Xanthomonas</taxon>
    </lineage>
</organism>
<accession>Q3BZG5</accession>
<dbReference type="HOGENOM" id="CLU_1371732_0_0_6"/>
<dbReference type="KEGG" id="xcv:XCV0117"/>
<evidence type="ECO:0000256" key="1">
    <source>
        <dbReference type="SAM" id="SignalP"/>
    </source>
</evidence>
<dbReference type="Proteomes" id="UP000007069">
    <property type="component" value="Chromosome"/>
</dbReference>
<proteinExistence type="predicted"/>
<dbReference type="AlphaFoldDB" id="Q3BZG5"/>
<feature type="chain" id="PRO_5004224826" evidence="1">
    <location>
        <begin position="20"/>
        <end position="199"/>
    </location>
</feature>
<sequence>MGRYRIGCAVLAIACLLMAATGCAKQPRLSSRLIVTLDAPILEQGGAVIVSARPIADHQWRLLEGARSTKAGYEKEFQVTVASPASIIELHYPESGTYSFKLQPAARAKTRPLQSRRVLIGQADLTDPQTKRQVHWPSMSVVHVSGSTYPEGWARTLASTFDVPFESDAPDNYVISSFPAGRVIALTPKAIDTYVRDTN</sequence>
<evidence type="ECO:0000313" key="2">
    <source>
        <dbReference type="EMBL" id="CAJ21748.1"/>
    </source>
</evidence>
<gene>
    <name evidence="2" type="ordered locus">XCV0117</name>
</gene>
<keyword evidence="1" id="KW-0732">Signal</keyword>
<dbReference type="EMBL" id="AM039952">
    <property type="protein sequence ID" value="CAJ21748.1"/>
    <property type="molecule type" value="Genomic_DNA"/>
</dbReference>
<name>Q3BZG5_XANE5</name>
<feature type="signal peptide" evidence="1">
    <location>
        <begin position="1"/>
        <end position="19"/>
    </location>
</feature>
<reference evidence="2 3" key="1">
    <citation type="journal article" date="2005" name="J. Bacteriol.">
        <title>Insights into genome plasticity and pathogenicity of the plant pathogenic Bacterium Xanthomonas campestris pv. vesicatoria revealed by the complete genome sequence.</title>
        <authorList>
            <person name="Thieme F."/>
            <person name="Koebnik R."/>
            <person name="Bekel T."/>
            <person name="Berger C."/>
            <person name="Boch J."/>
            <person name="Buettner D."/>
            <person name="Caldana C."/>
            <person name="Gaigalat L."/>
            <person name="Goesmann A."/>
            <person name="Kay S."/>
            <person name="Kirchner O."/>
            <person name="Lanz C."/>
            <person name="Linke B."/>
            <person name="McHardy A.C."/>
            <person name="Meyer F."/>
            <person name="Mittenhuber G."/>
            <person name="Nies D.H."/>
            <person name="Niesbach-Kloesgen U."/>
            <person name="Patschkowski T."/>
            <person name="Rueckert C."/>
            <person name="Rupp O."/>
            <person name="Schneicker S."/>
            <person name="Schuster S.C."/>
            <person name="Vorhoelter F.J."/>
            <person name="Weber E."/>
            <person name="Puehler A."/>
            <person name="Bonas U."/>
            <person name="Bartels D."/>
            <person name="Kaiser O."/>
        </authorList>
    </citation>
    <scope>NUCLEOTIDE SEQUENCE [LARGE SCALE GENOMIC DNA]</scope>
    <source>
        <strain evidence="2 3">85-10</strain>
    </source>
</reference>
<evidence type="ECO:0000313" key="3">
    <source>
        <dbReference type="Proteomes" id="UP000007069"/>
    </source>
</evidence>
<dbReference type="PROSITE" id="PS51257">
    <property type="entry name" value="PROKAR_LIPOPROTEIN"/>
    <property type="match status" value="1"/>
</dbReference>
<protein>
    <submittedName>
        <fullName evidence="2">Putative secreted protein</fullName>
    </submittedName>
</protein>